<gene>
    <name evidence="3" type="ORF">LALA0_S08e06436g</name>
</gene>
<feature type="coiled-coil region" evidence="1">
    <location>
        <begin position="155"/>
        <end position="182"/>
    </location>
</feature>
<organism evidence="3 4">
    <name type="scientific">Lachancea lanzarotensis</name>
    <dbReference type="NCBI Taxonomy" id="1245769"/>
    <lineage>
        <taxon>Eukaryota</taxon>
        <taxon>Fungi</taxon>
        <taxon>Dikarya</taxon>
        <taxon>Ascomycota</taxon>
        <taxon>Saccharomycotina</taxon>
        <taxon>Saccharomycetes</taxon>
        <taxon>Saccharomycetales</taxon>
        <taxon>Saccharomycetaceae</taxon>
        <taxon>Lachancea</taxon>
    </lineage>
</organism>
<dbReference type="AlphaFoldDB" id="A0A0C7N0F3"/>
<reference evidence="3 4" key="1">
    <citation type="submission" date="2014-12" db="EMBL/GenBank/DDBJ databases">
        <authorList>
            <person name="Neuveglise Cecile"/>
        </authorList>
    </citation>
    <scope>NUCLEOTIDE SEQUENCE [LARGE SCALE GENOMIC DNA]</scope>
    <source>
        <strain evidence="3 4">CBS 12615</strain>
    </source>
</reference>
<dbReference type="OrthoDB" id="4036600at2759"/>
<accession>A0A0C7N0F3</accession>
<protein>
    <submittedName>
        <fullName evidence="3">LALA0S08e06436g1_1</fullName>
    </submittedName>
</protein>
<feature type="compositionally biased region" description="Polar residues" evidence="2">
    <location>
        <begin position="88"/>
        <end position="107"/>
    </location>
</feature>
<feature type="region of interest" description="Disordered" evidence="2">
    <location>
        <begin position="203"/>
        <end position="231"/>
    </location>
</feature>
<evidence type="ECO:0000256" key="2">
    <source>
        <dbReference type="SAM" id="MobiDB-lite"/>
    </source>
</evidence>
<feature type="compositionally biased region" description="Polar residues" evidence="2">
    <location>
        <begin position="340"/>
        <end position="354"/>
    </location>
</feature>
<dbReference type="Proteomes" id="UP000054304">
    <property type="component" value="Unassembled WGS sequence"/>
</dbReference>
<feature type="region of interest" description="Disordered" evidence="2">
    <location>
        <begin position="1"/>
        <end position="20"/>
    </location>
</feature>
<feature type="region of interest" description="Disordered" evidence="2">
    <location>
        <begin position="44"/>
        <end position="73"/>
    </location>
</feature>
<proteinExistence type="predicted"/>
<dbReference type="STRING" id="1245769.A0A0C7N0F3"/>
<dbReference type="HOGENOM" id="CLU_885873_0_0_1"/>
<dbReference type="RefSeq" id="XP_022629819.1">
    <property type="nucleotide sequence ID" value="XM_022771217.1"/>
</dbReference>
<dbReference type="GeneID" id="34687120"/>
<evidence type="ECO:0000313" key="3">
    <source>
        <dbReference type="EMBL" id="CEP63606.1"/>
    </source>
</evidence>
<evidence type="ECO:0000256" key="1">
    <source>
        <dbReference type="SAM" id="Coils"/>
    </source>
</evidence>
<sequence>MEPKTEVKMESKIKARTEPKSPVKGVTLYRERFNFGEKPRIVTSDAAVVEEPPYSTDTKTQPETTRDSGNKHYTHMTTTTAAVAAATSFSDPRNETSVSMSSFSPATRSGIPSRPSLPAHTPWSSSSSLSSINSNTRGGNMTRRLSSEEIINEMEKEQDAIVVRLLREIDQLKDENNRLRKNLCAVLNGEPHTAIHTANTTSTTNTIAPHTSLPQLSSRRSSLSSNASSVNNNNSNLTSCATITSSLAGSSVLAMRPNGTSPVPSRRPSSCAAPIDTVTPTLLLQRKRNSVPSPVPLTPKKSDEFAHLYAPVPTSKSYAVPEAPVDLTGGSGFRRRRSSMKASEGSNKIPRSTQ</sequence>
<feature type="region of interest" description="Disordered" evidence="2">
    <location>
        <begin position="88"/>
        <end position="141"/>
    </location>
</feature>
<name>A0A0C7N0F3_9SACH</name>
<keyword evidence="1" id="KW-0175">Coiled coil</keyword>
<feature type="region of interest" description="Disordered" evidence="2">
    <location>
        <begin position="320"/>
        <end position="354"/>
    </location>
</feature>
<keyword evidence="4" id="KW-1185">Reference proteome</keyword>
<feature type="compositionally biased region" description="Low complexity" evidence="2">
    <location>
        <begin position="124"/>
        <end position="135"/>
    </location>
</feature>
<dbReference type="EMBL" id="LN736367">
    <property type="protein sequence ID" value="CEP63606.1"/>
    <property type="molecule type" value="Genomic_DNA"/>
</dbReference>
<evidence type="ECO:0000313" key="4">
    <source>
        <dbReference type="Proteomes" id="UP000054304"/>
    </source>
</evidence>